<dbReference type="Proteomes" id="UP000287651">
    <property type="component" value="Unassembled WGS sequence"/>
</dbReference>
<sequence length="109" mass="12223">MVDLPREQCKPPAHGFIKYKCKFNKDHRTIWGHCTSIEGTDSIVEGVTLDTPPRHGLCAKIFDRPEMNPKANITNLSESQERTTSDFSKLCSLLLSEANVDELAYTGRA</sequence>
<dbReference type="EMBL" id="AMZH03019463">
    <property type="protein sequence ID" value="RRT40325.1"/>
    <property type="molecule type" value="Genomic_DNA"/>
</dbReference>
<evidence type="ECO:0000313" key="1">
    <source>
        <dbReference type="EMBL" id="RRT40325.1"/>
    </source>
</evidence>
<protein>
    <submittedName>
        <fullName evidence="1">Uncharacterized protein</fullName>
    </submittedName>
</protein>
<gene>
    <name evidence="1" type="ORF">B296_00055060</name>
</gene>
<proteinExistence type="predicted"/>
<evidence type="ECO:0000313" key="2">
    <source>
        <dbReference type="Proteomes" id="UP000287651"/>
    </source>
</evidence>
<name>A0A426XLK6_ENSVE</name>
<organism evidence="1 2">
    <name type="scientific">Ensete ventricosum</name>
    <name type="common">Abyssinian banana</name>
    <name type="synonym">Musa ensete</name>
    <dbReference type="NCBI Taxonomy" id="4639"/>
    <lineage>
        <taxon>Eukaryota</taxon>
        <taxon>Viridiplantae</taxon>
        <taxon>Streptophyta</taxon>
        <taxon>Embryophyta</taxon>
        <taxon>Tracheophyta</taxon>
        <taxon>Spermatophyta</taxon>
        <taxon>Magnoliopsida</taxon>
        <taxon>Liliopsida</taxon>
        <taxon>Zingiberales</taxon>
        <taxon>Musaceae</taxon>
        <taxon>Ensete</taxon>
    </lineage>
</organism>
<comment type="caution">
    <text evidence="1">The sequence shown here is derived from an EMBL/GenBank/DDBJ whole genome shotgun (WGS) entry which is preliminary data.</text>
</comment>
<accession>A0A426XLK6</accession>
<dbReference type="AlphaFoldDB" id="A0A426XLK6"/>
<reference evidence="1 2" key="1">
    <citation type="journal article" date="2014" name="Agronomy (Basel)">
        <title>A Draft Genome Sequence for Ensete ventricosum, the Drought-Tolerant Tree Against Hunger.</title>
        <authorList>
            <person name="Harrison J."/>
            <person name="Moore K.A."/>
            <person name="Paszkiewicz K."/>
            <person name="Jones T."/>
            <person name="Grant M."/>
            <person name="Ambacheew D."/>
            <person name="Muzemil S."/>
            <person name="Studholme D.J."/>
        </authorList>
    </citation>
    <scope>NUCLEOTIDE SEQUENCE [LARGE SCALE GENOMIC DNA]</scope>
</reference>